<dbReference type="EMBL" id="FNAN01000002">
    <property type="protein sequence ID" value="SDD77755.1"/>
    <property type="molecule type" value="Genomic_DNA"/>
</dbReference>
<dbReference type="STRING" id="659014.SAMN04487996_102170"/>
<sequence length="146" mass="16444">MLVQHVMGNKPVNAIWSVTQDNTVFEALELMAEKNIGAVLVLEDNELIGIFSERDYARKVILQGRASRDTLIRDVMTSRVITVETDAKIEECMQIMSDKHIRHLPVNRDGQLVGIISINDIVSAIIHEQKEHINTLESYISGSPYS</sequence>
<dbReference type="InterPro" id="IPR000644">
    <property type="entry name" value="CBS_dom"/>
</dbReference>
<dbReference type="InterPro" id="IPR051257">
    <property type="entry name" value="Diverse_CBS-Domain"/>
</dbReference>
<dbReference type="InterPro" id="IPR044725">
    <property type="entry name" value="CBSX3_CBS_dom"/>
</dbReference>
<dbReference type="CDD" id="cd04623">
    <property type="entry name" value="CBS_pair_bac_euk"/>
    <property type="match status" value="1"/>
</dbReference>
<reference evidence="5" key="1">
    <citation type="submission" date="2016-10" db="EMBL/GenBank/DDBJ databases">
        <authorList>
            <person name="Varghese N."/>
            <person name="Submissions S."/>
        </authorList>
    </citation>
    <scope>NUCLEOTIDE SEQUENCE [LARGE SCALE GENOMIC DNA]</scope>
    <source>
        <strain evidence="5">DSM 25329</strain>
    </source>
</reference>
<dbReference type="PROSITE" id="PS51371">
    <property type="entry name" value="CBS"/>
    <property type="match status" value="2"/>
</dbReference>
<evidence type="ECO:0000256" key="1">
    <source>
        <dbReference type="ARBA" id="ARBA00023122"/>
    </source>
</evidence>
<dbReference type="Proteomes" id="UP000198748">
    <property type="component" value="Unassembled WGS sequence"/>
</dbReference>
<organism evidence="4 5">
    <name type="scientific">Dyadobacter soli</name>
    <dbReference type="NCBI Taxonomy" id="659014"/>
    <lineage>
        <taxon>Bacteria</taxon>
        <taxon>Pseudomonadati</taxon>
        <taxon>Bacteroidota</taxon>
        <taxon>Cytophagia</taxon>
        <taxon>Cytophagales</taxon>
        <taxon>Spirosomataceae</taxon>
        <taxon>Dyadobacter</taxon>
    </lineage>
</organism>
<dbReference type="InterPro" id="IPR046342">
    <property type="entry name" value="CBS_dom_sf"/>
</dbReference>
<dbReference type="PANTHER" id="PTHR43080">
    <property type="entry name" value="CBS DOMAIN-CONTAINING PROTEIN CBSX3, MITOCHONDRIAL"/>
    <property type="match status" value="1"/>
</dbReference>
<gene>
    <name evidence="4" type="ORF">SAMN04487996_102170</name>
</gene>
<name>A0A1G6XK54_9BACT</name>
<feature type="domain" description="CBS" evidence="3">
    <location>
        <begin position="76"/>
        <end position="131"/>
    </location>
</feature>
<evidence type="ECO:0000256" key="2">
    <source>
        <dbReference type="PROSITE-ProRule" id="PRU00703"/>
    </source>
</evidence>
<dbReference type="AlphaFoldDB" id="A0A1G6XK54"/>
<keyword evidence="5" id="KW-1185">Reference proteome</keyword>
<feature type="domain" description="CBS" evidence="3">
    <location>
        <begin position="11"/>
        <end position="67"/>
    </location>
</feature>
<dbReference type="SUPFAM" id="SSF54631">
    <property type="entry name" value="CBS-domain pair"/>
    <property type="match status" value="1"/>
</dbReference>
<dbReference type="PANTHER" id="PTHR43080:SF2">
    <property type="entry name" value="CBS DOMAIN-CONTAINING PROTEIN"/>
    <property type="match status" value="1"/>
</dbReference>
<dbReference type="SMART" id="SM00116">
    <property type="entry name" value="CBS"/>
    <property type="match status" value="2"/>
</dbReference>
<evidence type="ECO:0000259" key="3">
    <source>
        <dbReference type="PROSITE" id="PS51371"/>
    </source>
</evidence>
<proteinExistence type="predicted"/>
<evidence type="ECO:0000313" key="5">
    <source>
        <dbReference type="Proteomes" id="UP000198748"/>
    </source>
</evidence>
<dbReference type="Pfam" id="PF00571">
    <property type="entry name" value="CBS"/>
    <property type="match status" value="2"/>
</dbReference>
<protein>
    <submittedName>
        <fullName evidence="4">CBS domain-containing protein</fullName>
    </submittedName>
</protein>
<evidence type="ECO:0000313" key="4">
    <source>
        <dbReference type="EMBL" id="SDD77755.1"/>
    </source>
</evidence>
<dbReference type="Gene3D" id="3.10.580.10">
    <property type="entry name" value="CBS-domain"/>
    <property type="match status" value="1"/>
</dbReference>
<keyword evidence="1 2" id="KW-0129">CBS domain</keyword>
<accession>A0A1G6XK54</accession>